<name>A0ABY0FCS3_9NEIS</name>
<evidence type="ECO:0000256" key="1">
    <source>
        <dbReference type="SAM" id="MobiDB-lite"/>
    </source>
</evidence>
<feature type="compositionally biased region" description="Low complexity" evidence="1">
    <location>
        <begin position="149"/>
        <end position="160"/>
    </location>
</feature>
<comment type="caution">
    <text evidence="2">The sequence shown here is derived from an EMBL/GenBank/DDBJ whole genome shotgun (WGS) entry which is preliminary data.</text>
</comment>
<proteinExistence type="predicted"/>
<dbReference type="Proteomes" id="UP000290682">
    <property type="component" value="Unassembled WGS sequence"/>
</dbReference>
<feature type="region of interest" description="Disordered" evidence="1">
    <location>
        <begin position="70"/>
        <end position="91"/>
    </location>
</feature>
<accession>A0ABY0FCS3</accession>
<evidence type="ECO:0000313" key="3">
    <source>
        <dbReference type="Proteomes" id="UP000290682"/>
    </source>
</evidence>
<keyword evidence="3" id="KW-1185">Reference proteome</keyword>
<organism evidence="2 3">
    <name type="scientific">Crenobacter cavernae</name>
    <dbReference type="NCBI Taxonomy" id="2290923"/>
    <lineage>
        <taxon>Bacteria</taxon>
        <taxon>Pseudomonadati</taxon>
        <taxon>Pseudomonadota</taxon>
        <taxon>Betaproteobacteria</taxon>
        <taxon>Neisseriales</taxon>
        <taxon>Neisseriaceae</taxon>
        <taxon>Crenobacter</taxon>
    </lineage>
</organism>
<feature type="region of interest" description="Disordered" evidence="1">
    <location>
        <begin position="110"/>
        <end position="160"/>
    </location>
</feature>
<gene>
    <name evidence="2" type="ORF">EBB06_07200</name>
</gene>
<reference evidence="2 3" key="1">
    <citation type="submission" date="2018-10" db="EMBL/GenBank/DDBJ databases">
        <title>Draft genome of Fastidiocella sp. strain 375T, a bacterium isolated from a karstic cave dripping water.</title>
        <authorList>
            <person name="Coelho C."/>
            <person name="Verissimo A."/>
            <person name="Tiago I."/>
        </authorList>
    </citation>
    <scope>NUCLEOTIDE SEQUENCE [LARGE SCALE GENOMIC DNA]</scope>
    <source>
        <strain evidence="2 3">CAVE-375</strain>
    </source>
</reference>
<dbReference type="EMBL" id="REGR01000005">
    <property type="protein sequence ID" value="RXZ43949.1"/>
    <property type="molecule type" value="Genomic_DNA"/>
</dbReference>
<evidence type="ECO:0000313" key="2">
    <source>
        <dbReference type="EMBL" id="RXZ43949.1"/>
    </source>
</evidence>
<evidence type="ECO:0008006" key="4">
    <source>
        <dbReference type="Google" id="ProtNLM"/>
    </source>
</evidence>
<feature type="compositionally biased region" description="Low complexity" evidence="1">
    <location>
        <begin position="82"/>
        <end position="91"/>
    </location>
</feature>
<sequence>MRRLTFWLLSLLLLAGATALFGWQLASWLGHPVLPRSEVVATASPEIDAPEPLAPTGADVHPTLSLAVPDRPDGVQPALSRGAPSAADEASAALDADGALAAVPVVQPLKRKKAPSTGLAALPSRPAPQSVADTAGNPAVPNEAQFLMQQQTQQAPTPPN</sequence>
<protein>
    <recommendedName>
        <fullName evidence="4">Extensin</fullName>
    </recommendedName>
</protein>